<dbReference type="Proteomes" id="UP001633002">
    <property type="component" value="Unassembled WGS sequence"/>
</dbReference>
<protein>
    <recommendedName>
        <fullName evidence="3">Reverse transcriptase zinc-binding domain-containing protein</fullName>
    </recommendedName>
</protein>
<evidence type="ECO:0008006" key="3">
    <source>
        <dbReference type="Google" id="ProtNLM"/>
    </source>
</evidence>
<reference evidence="1 2" key="1">
    <citation type="submission" date="2024-09" db="EMBL/GenBank/DDBJ databases">
        <title>Chromosome-scale assembly of Riccia sorocarpa.</title>
        <authorList>
            <person name="Paukszto L."/>
        </authorList>
    </citation>
    <scope>NUCLEOTIDE SEQUENCE [LARGE SCALE GENOMIC DNA]</scope>
    <source>
        <strain evidence="1">LP-2024</strain>
        <tissue evidence="1">Aerial parts of the thallus</tissue>
    </source>
</reference>
<evidence type="ECO:0000313" key="2">
    <source>
        <dbReference type="Proteomes" id="UP001633002"/>
    </source>
</evidence>
<keyword evidence="2" id="KW-1185">Reference proteome</keyword>
<evidence type="ECO:0000313" key="1">
    <source>
        <dbReference type="EMBL" id="KAL3675010.1"/>
    </source>
</evidence>
<proteinExistence type="predicted"/>
<dbReference type="EMBL" id="JBJQOH010000008">
    <property type="protein sequence ID" value="KAL3675010.1"/>
    <property type="molecule type" value="Genomic_DNA"/>
</dbReference>
<dbReference type="AlphaFoldDB" id="A0ABD3GAG1"/>
<organism evidence="1 2">
    <name type="scientific">Riccia sorocarpa</name>
    <dbReference type="NCBI Taxonomy" id="122646"/>
    <lineage>
        <taxon>Eukaryota</taxon>
        <taxon>Viridiplantae</taxon>
        <taxon>Streptophyta</taxon>
        <taxon>Embryophyta</taxon>
        <taxon>Marchantiophyta</taxon>
        <taxon>Marchantiopsida</taxon>
        <taxon>Marchantiidae</taxon>
        <taxon>Marchantiales</taxon>
        <taxon>Ricciaceae</taxon>
        <taxon>Riccia</taxon>
    </lineage>
</organism>
<name>A0ABD3GAG1_9MARC</name>
<accession>A0ABD3GAG1</accession>
<comment type="caution">
    <text evidence="1">The sequence shown here is derived from an EMBL/GenBank/DDBJ whole genome shotgun (WGS) entry which is preliminary data.</text>
</comment>
<sequence>MSSGRELKSALASVMPGATVIQDSREDGTADTVMLIHKKIRVKAQGSSGTGHLAWAIIATAVQESISTLKTDTGEMVTEEASILKLIEDTELYRVEPENRETKVLRRQVLQLVDKKLTDQQNRKLEEQPLAELIEDIVRSLPKEKSPGLDRVTAELLVASWGSMREDCFRMLSKVAGSRTLTRMMTAWKQVRLKLEWQDSCKEVLGHLTMEQGIQLMQWGNKDEITRFQKCTGLLRKAGIYTLLEGAEANRNNSSWREAMATARIFSEEEEMAKIQRMETWLKSKTLVNMELHEVDGWRWSDDDKKINWRGSTKEWANKIGGTKEYSEYLNEKWGRTDTKQVWEKRWTRLWQAAIHHRRKSWIWRFIQRGYFTGSRGKGWDEALKKCSWCEHMNATLEHAFWTCRSLSNRLEEMSACGGMPPGCNSQLSWLDAALERAKEDTSYLWLFGSYLAITWSERNDLRFNGRRNHRPLRALLRLTALEIEAFPSRSMGDRICEVSVS</sequence>
<gene>
    <name evidence="1" type="ORF">R1sor_024958</name>
</gene>